<reference evidence="1 2" key="1">
    <citation type="submission" date="2019-09" db="EMBL/GenBank/DDBJ databases">
        <title>Actinomadura physcomitrii sp. nov., a novel actinomycete isolated from moss [Physcomitrium sphaericum (Ludw) Fuernr].</title>
        <authorList>
            <person name="Zhuang X."/>
            <person name="Liu C."/>
        </authorList>
    </citation>
    <scope>NUCLEOTIDE SEQUENCE [LARGE SCALE GENOMIC DNA]</scope>
    <source>
        <strain evidence="1 2">HMC1</strain>
    </source>
</reference>
<organism evidence="1 2">
    <name type="scientific">Actinomadura rudentiformis</name>
    <dbReference type="NCBI Taxonomy" id="359158"/>
    <lineage>
        <taxon>Bacteria</taxon>
        <taxon>Bacillati</taxon>
        <taxon>Actinomycetota</taxon>
        <taxon>Actinomycetes</taxon>
        <taxon>Streptosporangiales</taxon>
        <taxon>Thermomonosporaceae</taxon>
        <taxon>Actinomadura</taxon>
    </lineage>
</organism>
<dbReference type="AlphaFoldDB" id="A0A6H9Z1Z1"/>
<sequence>MLGQLESRLTEIFMLDYRERLQAARARLRPAEDTDISADHDCPLGQVKSWRCTCPYIAEGSGLASAPRRPSCRALRRRRDLVRGRCFRFWQRCWWLCEAGNALRCEG</sequence>
<name>A0A6H9Z1Z1_9ACTN</name>
<accession>A0A6H9Z1Z1</accession>
<keyword evidence="2" id="KW-1185">Reference proteome</keyword>
<proteinExistence type="predicted"/>
<evidence type="ECO:0000313" key="2">
    <source>
        <dbReference type="Proteomes" id="UP000468735"/>
    </source>
</evidence>
<dbReference type="EMBL" id="WBMT01000007">
    <property type="protein sequence ID" value="KAB2348568.1"/>
    <property type="molecule type" value="Genomic_DNA"/>
</dbReference>
<evidence type="ECO:0000313" key="1">
    <source>
        <dbReference type="EMBL" id="KAB2348568.1"/>
    </source>
</evidence>
<protein>
    <submittedName>
        <fullName evidence="1">Uncharacterized protein</fullName>
    </submittedName>
</protein>
<gene>
    <name evidence="1" type="ORF">F8566_17500</name>
</gene>
<comment type="caution">
    <text evidence="1">The sequence shown here is derived from an EMBL/GenBank/DDBJ whole genome shotgun (WGS) entry which is preliminary data.</text>
</comment>
<dbReference type="Proteomes" id="UP000468735">
    <property type="component" value="Unassembled WGS sequence"/>
</dbReference>